<protein>
    <recommendedName>
        <fullName evidence="2">CFAP74 second Ig-like domain-containing protein</fullName>
    </recommendedName>
</protein>
<dbReference type="InterPro" id="IPR056306">
    <property type="entry name" value="Ig-CFAP74_2nd"/>
</dbReference>
<gene>
    <name evidence="3" type="ORF">L345_10440</name>
</gene>
<proteinExistence type="predicted"/>
<sequence>MDIAGEISPHSPGVSSLDDSPEEFCELKLGKVTEGDIVPFSSVKLQIIFTPVVPGTVQADFEIIFENPDCKP</sequence>
<dbReference type="OrthoDB" id="8935749at2759"/>
<dbReference type="EMBL" id="AZIM01002563">
    <property type="protein sequence ID" value="ETE63799.1"/>
    <property type="molecule type" value="Genomic_DNA"/>
</dbReference>
<feature type="domain" description="CFAP74 second Ig-like" evidence="2">
    <location>
        <begin position="18"/>
        <end position="71"/>
    </location>
</feature>
<feature type="region of interest" description="Disordered" evidence="1">
    <location>
        <begin position="1"/>
        <end position="20"/>
    </location>
</feature>
<dbReference type="AlphaFoldDB" id="V8NNC6"/>
<evidence type="ECO:0000313" key="4">
    <source>
        <dbReference type="Proteomes" id="UP000018936"/>
    </source>
</evidence>
<feature type="non-terminal residue" evidence="3">
    <location>
        <position position="1"/>
    </location>
</feature>
<name>V8NNC6_OPHHA</name>
<reference evidence="3 4" key="1">
    <citation type="journal article" date="2013" name="Proc. Natl. Acad. Sci. U.S.A.">
        <title>The king cobra genome reveals dynamic gene evolution and adaptation in the snake venom system.</title>
        <authorList>
            <person name="Vonk F.J."/>
            <person name="Casewell N.R."/>
            <person name="Henkel C.V."/>
            <person name="Heimberg A.M."/>
            <person name="Jansen H.J."/>
            <person name="McCleary R.J."/>
            <person name="Kerkkamp H.M."/>
            <person name="Vos R.A."/>
            <person name="Guerreiro I."/>
            <person name="Calvete J.J."/>
            <person name="Wuster W."/>
            <person name="Woods A.E."/>
            <person name="Logan J.M."/>
            <person name="Harrison R.A."/>
            <person name="Castoe T.A."/>
            <person name="de Koning A.P."/>
            <person name="Pollock D.D."/>
            <person name="Yandell M."/>
            <person name="Calderon D."/>
            <person name="Renjifo C."/>
            <person name="Currier R.B."/>
            <person name="Salgado D."/>
            <person name="Pla D."/>
            <person name="Sanz L."/>
            <person name="Hyder A.S."/>
            <person name="Ribeiro J.M."/>
            <person name="Arntzen J.W."/>
            <person name="van den Thillart G.E."/>
            <person name="Boetzer M."/>
            <person name="Pirovano W."/>
            <person name="Dirks R.P."/>
            <person name="Spaink H.P."/>
            <person name="Duboule D."/>
            <person name="McGlinn E."/>
            <person name="Kini R.M."/>
            <person name="Richardson M.K."/>
        </authorList>
    </citation>
    <scope>NUCLEOTIDE SEQUENCE</scope>
    <source>
        <tissue evidence="3">Blood</tissue>
    </source>
</reference>
<keyword evidence="4" id="KW-1185">Reference proteome</keyword>
<organism evidence="3 4">
    <name type="scientific">Ophiophagus hannah</name>
    <name type="common">King cobra</name>
    <name type="synonym">Naja hannah</name>
    <dbReference type="NCBI Taxonomy" id="8665"/>
    <lineage>
        <taxon>Eukaryota</taxon>
        <taxon>Metazoa</taxon>
        <taxon>Chordata</taxon>
        <taxon>Craniata</taxon>
        <taxon>Vertebrata</taxon>
        <taxon>Euteleostomi</taxon>
        <taxon>Lepidosauria</taxon>
        <taxon>Squamata</taxon>
        <taxon>Bifurcata</taxon>
        <taxon>Unidentata</taxon>
        <taxon>Episquamata</taxon>
        <taxon>Toxicofera</taxon>
        <taxon>Serpentes</taxon>
        <taxon>Colubroidea</taxon>
        <taxon>Elapidae</taxon>
        <taxon>Elapinae</taxon>
        <taxon>Ophiophagus</taxon>
    </lineage>
</organism>
<evidence type="ECO:0000256" key="1">
    <source>
        <dbReference type="SAM" id="MobiDB-lite"/>
    </source>
</evidence>
<dbReference type="Proteomes" id="UP000018936">
    <property type="component" value="Unassembled WGS sequence"/>
</dbReference>
<feature type="non-terminal residue" evidence="3">
    <location>
        <position position="72"/>
    </location>
</feature>
<accession>V8NNC6</accession>
<evidence type="ECO:0000313" key="3">
    <source>
        <dbReference type="EMBL" id="ETE63799.1"/>
    </source>
</evidence>
<comment type="caution">
    <text evidence="3">The sequence shown here is derived from an EMBL/GenBank/DDBJ whole genome shotgun (WGS) entry which is preliminary data.</text>
</comment>
<evidence type="ECO:0000259" key="2">
    <source>
        <dbReference type="Pfam" id="PF24770"/>
    </source>
</evidence>
<dbReference type="Pfam" id="PF24770">
    <property type="entry name" value="Ig-CFAP74_2"/>
    <property type="match status" value="1"/>
</dbReference>